<dbReference type="Proteomes" id="UP000199459">
    <property type="component" value="Unassembled WGS sequence"/>
</dbReference>
<feature type="domain" description="Serine aminopeptidase S33" evidence="1">
    <location>
        <begin position="53"/>
        <end position="153"/>
    </location>
</feature>
<dbReference type="STRING" id="917.SAMN05216326_10246"/>
<organism evidence="2 3">
    <name type="scientific">Nitrosomonas marina</name>
    <dbReference type="NCBI Taxonomy" id="917"/>
    <lineage>
        <taxon>Bacteria</taxon>
        <taxon>Pseudomonadati</taxon>
        <taxon>Pseudomonadota</taxon>
        <taxon>Betaproteobacteria</taxon>
        <taxon>Nitrosomonadales</taxon>
        <taxon>Nitrosomonadaceae</taxon>
        <taxon>Nitrosomonas</taxon>
    </lineage>
</organism>
<reference evidence="2 3" key="1">
    <citation type="submission" date="2016-10" db="EMBL/GenBank/DDBJ databases">
        <authorList>
            <person name="de Groot N.N."/>
        </authorList>
    </citation>
    <scope>NUCLEOTIDE SEQUENCE [LARGE SCALE GENOMIC DNA]</scope>
    <source>
        <strain evidence="2 3">Nm22</strain>
    </source>
</reference>
<dbReference type="Gene3D" id="3.40.50.1820">
    <property type="entry name" value="alpha/beta hydrolase"/>
    <property type="match status" value="1"/>
</dbReference>
<keyword evidence="2" id="KW-0378">Hydrolase</keyword>
<proteinExistence type="predicted"/>
<dbReference type="NCBIfam" id="TIGR03101">
    <property type="entry name" value="hydr2_PEP"/>
    <property type="match status" value="1"/>
</dbReference>
<dbReference type="GO" id="GO:0016787">
    <property type="term" value="F:hydrolase activity"/>
    <property type="evidence" value="ECO:0007669"/>
    <property type="project" value="UniProtKB-KW"/>
</dbReference>
<gene>
    <name evidence="2" type="ORF">SAMN05216325_11362</name>
</gene>
<accession>A0A1H8FJH7</accession>
<protein>
    <submittedName>
        <fullName evidence="2">Exosortase A system-associated hydrolase 2</fullName>
    </submittedName>
</protein>
<dbReference type="InterPro" id="IPR022742">
    <property type="entry name" value="Hydrolase_4"/>
</dbReference>
<evidence type="ECO:0000313" key="3">
    <source>
        <dbReference type="Proteomes" id="UP000199459"/>
    </source>
</evidence>
<sequence>MCSNFRIEADYIRGGAGKLFALHYAPPNITDKSECIVVAASFAEEMNRCRYMSTMFAQQISQFDFGFLSVDAYGTGDSEGEYKDSSWDQSCQDLQTAISYAGTLGYQKVSILGVRLGALQAMQVAGTTECLQRLIFWQPVINGQAALTQFLRIRIAAFMQRGEQQETIQDLENLINSGRHINVSGYEVGPDLFKGIKAARFDSFTNSLAVPIGWFTVITSSDRKTPKGDMMMIEKLQQHGIRVDHQEIIGPPFWLAHERTLVPELVETTVRYVTHPY</sequence>
<dbReference type="OrthoDB" id="8525674at2"/>
<evidence type="ECO:0000259" key="1">
    <source>
        <dbReference type="Pfam" id="PF12146"/>
    </source>
</evidence>
<evidence type="ECO:0000313" key="2">
    <source>
        <dbReference type="EMBL" id="SEN31674.1"/>
    </source>
</evidence>
<dbReference type="AlphaFoldDB" id="A0A1H8FJH7"/>
<dbReference type="EMBL" id="FOCP01000013">
    <property type="protein sequence ID" value="SEN31674.1"/>
    <property type="molecule type" value="Genomic_DNA"/>
</dbReference>
<dbReference type="Pfam" id="PF12146">
    <property type="entry name" value="Hydrolase_4"/>
    <property type="match status" value="1"/>
</dbReference>
<dbReference type="RefSeq" id="WP_090632454.1">
    <property type="nucleotide sequence ID" value="NZ_FOCP01000013.1"/>
</dbReference>
<dbReference type="InterPro" id="IPR029058">
    <property type="entry name" value="AB_hydrolase_fold"/>
</dbReference>
<dbReference type="InterPro" id="IPR017532">
    <property type="entry name" value="Hydrolase-2_PEP"/>
</dbReference>
<name>A0A1H8FJH7_9PROT</name>
<dbReference type="SUPFAM" id="SSF53474">
    <property type="entry name" value="alpha/beta-Hydrolases"/>
    <property type="match status" value="1"/>
</dbReference>